<feature type="transmembrane region" description="Helical" evidence="12">
    <location>
        <begin position="196"/>
        <end position="215"/>
    </location>
</feature>
<reference evidence="14" key="1">
    <citation type="submission" date="2025-08" db="UniProtKB">
        <authorList>
            <consortium name="Ensembl"/>
        </authorList>
    </citation>
    <scope>IDENTIFICATION</scope>
</reference>
<evidence type="ECO:0000256" key="2">
    <source>
        <dbReference type="ARBA" id="ARBA00007242"/>
    </source>
</evidence>
<evidence type="ECO:0000313" key="14">
    <source>
        <dbReference type="Ensembl" id="ENSLLEP00000012001.1"/>
    </source>
</evidence>
<evidence type="ECO:0000256" key="5">
    <source>
        <dbReference type="ARBA" id="ARBA00022729"/>
    </source>
</evidence>
<evidence type="ECO:0000256" key="11">
    <source>
        <dbReference type="ARBA" id="ARBA00023224"/>
    </source>
</evidence>
<dbReference type="PRINTS" id="PR00248">
    <property type="entry name" value="GPCRMGR"/>
</dbReference>
<evidence type="ECO:0000256" key="6">
    <source>
        <dbReference type="ARBA" id="ARBA00022989"/>
    </source>
</evidence>
<dbReference type="PANTHER" id="PTHR24061">
    <property type="entry name" value="CALCIUM-SENSING RECEPTOR-RELATED"/>
    <property type="match status" value="1"/>
</dbReference>
<keyword evidence="7" id="KW-0297">G-protein coupled receptor</keyword>
<keyword evidence="4 12" id="KW-0812">Transmembrane</keyword>
<dbReference type="OrthoDB" id="5984008at2759"/>
<keyword evidence="3" id="KW-1003">Cell membrane</keyword>
<dbReference type="FunFam" id="2.10.50.30:FF:000002">
    <property type="entry name" value="Vomeronasal 2 receptor, h1"/>
    <property type="match status" value="1"/>
</dbReference>
<evidence type="ECO:0000256" key="12">
    <source>
        <dbReference type="SAM" id="Phobius"/>
    </source>
</evidence>
<keyword evidence="6 12" id="KW-1133">Transmembrane helix</keyword>
<feature type="domain" description="G-protein coupled receptors family 3 profile" evidence="13">
    <location>
        <begin position="82"/>
        <end position="344"/>
    </location>
</feature>
<evidence type="ECO:0000256" key="7">
    <source>
        <dbReference type="ARBA" id="ARBA00023040"/>
    </source>
</evidence>
<keyword evidence="8 12" id="KW-0472">Membrane</keyword>
<proteinExistence type="inferred from homology"/>
<evidence type="ECO:0000256" key="9">
    <source>
        <dbReference type="ARBA" id="ARBA00023170"/>
    </source>
</evidence>
<dbReference type="Pfam" id="PF07562">
    <property type="entry name" value="NCD3G"/>
    <property type="match status" value="1"/>
</dbReference>
<dbReference type="Gene3D" id="2.10.50.30">
    <property type="entry name" value="GPCR, family 3, nine cysteines domain"/>
    <property type="match status" value="1"/>
</dbReference>
<keyword evidence="5" id="KW-0732">Signal</keyword>
<dbReference type="PROSITE" id="PS50259">
    <property type="entry name" value="G_PROTEIN_RECEP_F3_4"/>
    <property type="match status" value="1"/>
</dbReference>
<feature type="transmembrane region" description="Helical" evidence="12">
    <location>
        <begin position="82"/>
        <end position="105"/>
    </location>
</feature>
<dbReference type="PRINTS" id="PR01535">
    <property type="entry name" value="VOMERONASL2R"/>
</dbReference>
<evidence type="ECO:0000256" key="1">
    <source>
        <dbReference type="ARBA" id="ARBA00004651"/>
    </source>
</evidence>
<evidence type="ECO:0000256" key="10">
    <source>
        <dbReference type="ARBA" id="ARBA00023180"/>
    </source>
</evidence>
<dbReference type="Proteomes" id="UP000694569">
    <property type="component" value="Unplaced"/>
</dbReference>
<dbReference type="InterPro" id="IPR011500">
    <property type="entry name" value="GPCR_3_9-Cys_dom"/>
</dbReference>
<dbReference type="InterPro" id="IPR000068">
    <property type="entry name" value="GPCR_3_Ca_sens_rcpt-rel"/>
</dbReference>
<evidence type="ECO:0000256" key="8">
    <source>
        <dbReference type="ARBA" id="ARBA00023136"/>
    </source>
</evidence>
<feature type="transmembrane region" description="Helical" evidence="12">
    <location>
        <begin position="274"/>
        <end position="294"/>
    </location>
</feature>
<reference evidence="14" key="2">
    <citation type="submission" date="2025-09" db="UniProtKB">
        <authorList>
            <consortium name="Ensembl"/>
        </authorList>
    </citation>
    <scope>IDENTIFICATION</scope>
</reference>
<dbReference type="GeneTree" id="ENSGT00950000182788"/>
<dbReference type="InterPro" id="IPR004073">
    <property type="entry name" value="GPCR_3_vmron_rcpt_2"/>
</dbReference>
<feature type="transmembrane region" description="Helical" evidence="12">
    <location>
        <begin position="306"/>
        <end position="329"/>
    </location>
</feature>
<feature type="transmembrane region" description="Helical" evidence="12">
    <location>
        <begin position="239"/>
        <end position="262"/>
    </location>
</feature>
<feature type="transmembrane region" description="Helical" evidence="12">
    <location>
        <begin position="152"/>
        <end position="176"/>
    </location>
</feature>
<dbReference type="PANTHER" id="PTHR24061:SF563">
    <property type="entry name" value="EXTRACELLULAR CALCIUM-SENSING RECEPTOR-LIKE"/>
    <property type="match status" value="1"/>
</dbReference>
<protein>
    <recommendedName>
        <fullName evidence="13">G-protein coupled receptors family 3 profile domain-containing protein</fullName>
    </recommendedName>
</protein>
<name>A0A8C5MGR8_9ANUR</name>
<comment type="similarity">
    <text evidence="2">Belongs to the G-protein coupled receptor 3 family.</text>
</comment>
<comment type="subcellular location">
    <subcellularLocation>
        <location evidence="1">Cell membrane</location>
        <topology evidence="1">Multi-pass membrane protein</topology>
    </subcellularLocation>
</comment>
<keyword evidence="11" id="KW-0807">Transducer</keyword>
<evidence type="ECO:0000256" key="3">
    <source>
        <dbReference type="ARBA" id="ARBA00022475"/>
    </source>
</evidence>
<dbReference type="Ensembl" id="ENSLLET00000012479.1">
    <property type="protein sequence ID" value="ENSLLEP00000012001.1"/>
    <property type="gene ID" value="ENSLLEG00000007643.1"/>
</dbReference>
<dbReference type="Pfam" id="PF00003">
    <property type="entry name" value="7tm_3"/>
    <property type="match status" value="1"/>
</dbReference>
<dbReference type="AlphaFoldDB" id="A0A8C5MGR8"/>
<evidence type="ECO:0000256" key="4">
    <source>
        <dbReference type="ARBA" id="ARBA00022692"/>
    </source>
</evidence>
<keyword evidence="9" id="KW-0675">Receptor</keyword>
<feature type="transmembrane region" description="Helical" evidence="12">
    <location>
        <begin position="117"/>
        <end position="140"/>
    </location>
</feature>
<keyword evidence="10" id="KW-0325">Glycoprotein</keyword>
<evidence type="ECO:0000259" key="13">
    <source>
        <dbReference type="PROSITE" id="PS50259"/>
    </source>
</evidence>
<evidence type="ECO:0000313" key="15">
    <source>
        <dbReference type="Proteomes" id="UP000694569"/>
    </source>
</evidence>
<organism evidence="14 15">
    <name type="scientific">Leptobrachium leishanense</name>
    <name type="common">Leishan spiny toad</name>
    <dbReference type="NCBI Taxonomy" id="445787"/>
    <lineage>
        <taxon>Eukaryota</taxon>
        <taxon>Metazoa</taxon>
        <taxon>Chordata</taxon>
        <taxon>Craniata</taxon>
        <taxon>Vertebrata</taxon>
        <taxon>Euteleostomi</taxon>
        <taxon>Amphibia</taxon>
        <taxon>Batrachia</taxon>
        <taxon>Anura</taxon>
        <taxon>Pelobatoidea</taxon>
        <taxon>Megophryidae</taxon>
        <taxon>Leptobrachium</taxon>
    </lineage>
</organism>
<dbReference type="GO" id="GO:0005886">
    <property type="term" value="C:plasma membrane"/>
    <property type="evidence" value="ECO:0007669"/>
    <property type="project" value="UniProtKB-SubCell"/>
</dbReference>
<dbReference type="GO" id="GO:0004930">
    <property type="term" value="F:G protein-coupled receptor activity"/>
    <property type="evidence" value="ECO:0007669"/>
    <property type="project" value="UniProtKB-KW"/>
</dbReference>
<dbReference type="InterPro" id="IPR017978">
    <property type="entry name" value="GPCR_3_C"/>
</dbReference>
<dbReference type="InterPro" id="IPR000337">
    <property type="entry name" value="GPCR_3"/>
</dbReference>
<sequence length="353" mass="38973">YVLFLQPPVSKCSESCPPGFWKVQQQGKPHCCFDCIVCTAGETSNQTDSLECFSCPDDQWPNIAHDQCLPREVELLSFYDPLGISLGTTSIIGSILPAVVLFLFVRNRDTPLVKANNRALSFLLLAALSFCFLCPLLLLLPPGKQTCLIRQAAFGVLFTLCVSCLLAKTLIVVLAFRANQPGGCIKVPMGPSWPILIALFCTCLQLVLCIFWINFDPPVPEHNIKSKLGMVIIQCNDGLGFWLMLCYLGFLSTICFLVAFLARKLPGAFNEATHITFSMLVFIIVWVSFVPAYLSTQGIMSLATEIFAILSSSAGLLFCIFSPKCYIILVCPHRNTRAIVSGQQRRHQNTSLT</sequence>
<dbReference type="InterPro" id="IPR038550">
    <property type="entry name" value="GPCR_3_9-Cys_sf"/>
</dbReference>
<keyword evidence="15" id="KW-1185">Reference proteome</keyword>
<accession>A0A8C5MGR8</accession>